<dbReference type="CDD" id="cd11973">
    <property type="entry name" value="SH3_ASEF"/>
    <property type="match status" value="1"/>
</dbReference>
<dbReference type="GO" id="GO:0005737">
    <property type="term" value="C:cytoplasm"/>
    <property type="evidence" value="ECO:0007669"/>
    <property type="project" value="UniProtKB-SubCell"/>
</dbReference>
<dbReference type="RefSeq" id="XP_021091975.1">
    <property type="nucleotide sequence ID" value="XM_021236316.1"/>
</dbReference>
<dbReference type="GO" id="GO:0005085">
    <property type="term" value="F:guanyl-nucleotide exchange factor activity"/>
    <property type="evidence" value="ECO:0007669"/>
    <property type="project" value="UniProtKB-KW"/>
</dbReference>
<evidence type="ECO:0000256" key="6">
    <source>
        <dbReference type="SAM" id="MobiDB-lite"/>
    </source>
</evidence>
<dbReference type="PANTHER" id="PTHR47544">
    <property type="entry name" value="RHO GUANINE NUCLEOTIDE EXCHANGE FACTOR 4"/>
    <property type="match status" value="1"/>
</dbReference>
<dbReference type="SUPFAM" id="SSF50044">
    <property type="entry name" value="SH3-domain"/>
    <property type="match status" value="1"/>
</dbReference>
<dbReference type="PROSITE" id="PS50002">
    <property type="entry name" value="SH3"/>
    <property type="match status" value="1"/>
</dbReference>
<dbReference type="GeneID" id="101713627"/>
<feature type="region of interest" description="Disordered" evidence="6">
    <location>
        <begin position="22"/>
        <end position="100"/>
    </location>
</feature>
<keyword evidence="8" id="KW-1185">Reference proteome</keyword>
<evidence type="ECO:0000256" key="1">
    <source>
        <dbReference type="ARBA" id="ARBA00004496"/>
    </source>
</evidence>
<evidence type="ECO:0000256" key="2">
    <source>
        <dbReference type="ARBA" id="ARBA00022443"/>
    </source>
</evidence>
<reference evidence="9" key="1">
    <citation type="submission" date="2025-08" db="UniProtKB">
        <authorList>
            <consortium name="RefSeq"/>
        </authorList>
    </citation>
    <scope>IDENTIFICATION</scope>
</reference>
<dbReference type="Gene3D" id="2.30.30.40">
    <property type="entry name" value="SH3 Domains"/>
    <property type="match status" value="1"/>
</dbReference>
<feature type="compositionally biased region" description="Basic and acidic residues" evidence="6">
    <location>
        <begin position="38"/>
        <end position="70"/>
    </location>
</feature>
<dbReference type="CTD" id="50649"/>
<organism evidence="8 9">
    <name type="scientific">Heterocephalus glaber</name>
    <name type="common">Naked mole rat</name>
    <dbReference type="NCBI Taxonomy" id="10181"/>
    <lineage>
        <taxon>Eukaryota</taxon>
        <taxon>Metazoa</taxon>
        <taxon>Chordata</taxon>
        <taxon>Craniata</taxon>
        <taxon>Vertebrata</taxon>
        <taxon>Euteleostomi</taxon>
        <taxon>Mammalia</taxon>
        <taxon>Eutheria</taxon>
        <taxon>Euarchontoglires</taxon>
        <taxon>Glires</taxon>
        <taxon>Rodentia</taxon>
        <taxon>Hystricomorpha</taxon>
        <taxon>Bathyergidae</taxon>
        <taxon>Heterocephalus</taxon>
    </lineage>
</organism>
<feature type="region of interest" description="Disordered" evidence="6">
    <location>
        <begin position="734"/>
        <end position="760"/>
    </location>
</feature>
<dbReference type="PANTHER" id="PTHR47544:SF2">
    <property type="entry name" value="RHO GUANINE NUCLEOTIDE EXCHANGE FACTOR 4"/>
    <property type="match status" value="1"/>
</dbReference>
<protein>
    <submittedName>
        <fullName evidence="9">Rho guanine nucleotide exchange factor 4 isoform X4</fullName>
    </submittedName>
</protein>
<evidence type="ECO:0000256" key="3">
    <source>
        <dbReference type="ARBA" id="ARBA00022490"/>
    </source>
</evidence>
<feature type="compositionally biased region" description="Low complexity" evidence="6">
    <location>
        <begin position="1004"/>
        <end position="1015"/>
    </location>
</feature>
<dbReference type="InterPro" id="IPR001452">
    <property type="entry name" value="SH3_domain"/>
</dbReference>
<feature type="region of interest" description="Disordered" evidence="6">
    <location>
        <begin position="847"/>
        <end position="893"/>
    </location>
</feature>
<name>A0AAX6R977_HETGA</name>
<evidence type="ECO:0000256" key="4">
    <source>
        <dbReference type="ARBA" id="ARBA00022658"/>
    </source>
</evidence>
<dbReference type="InterPro" id="IPR036028">
    <property type="entry name" value="SH3-like_dom_sf"/>
</dbReference>
<feature type="region of interest" description="Disordered" evidence="6">
    <location>
        <begin position="928"/>
        <end position="951"/>
    </location>
</feature>
<feature type="region of interest" description="Disordered" evidence="6">
    <location>
        <begin position="444"/>
        <end position="471"/>
    </location>
</feature>
<proteinExistence type="predicted"/>
<feature type="region of interest" description="Disordered" evidence="6">
    <location>
        <begin position="1004"/>
        <end position="1042"/>
    </location>
</feature>
<sequence length="1439" mass="157160">MLGFVHFLRSFFKIPEAATHLPGEGAIEDNPLPSSSTKPEEQEWSQKTDHDDFDSLSHETESQSDTKNDLFETASDTGSLPINPSGPVCFPPSGPSIDREAGWGWPDVPPIRPSQDQHSTCGPGLDAEKELDLSPSFREESYKNELYTLAAVAGNKEEEPIWDCATRLEQEFVPGGCSSQGISGRHSPQPAQKVTGQNFRGVPGASLQKSRSESYLDIPVVWPFVLQCCELGQSWLQTHSRARELQLPHRGWLDRTVFLQTRTKKGDTPVPEVDKDLLWAQSYLGATCQPSLACLLHAKHHHSTLEDIGDNWRVPPGHHCQHRTLARAHSIPGVHLNYPEGSVGQNCVEFRTPLRERTETERDPRIQGTLSPAPAQLFQLLCATQSRSHLQAQYRSSGCNLKRASQDTPLKGLLKENQLRQDSRSCPAAPYLTSDLVRLGGPEEVPGPAEYKLEHSTESRPQEPQRTCPAAYPADVSSKQNHLQSVAVQAGNQTSNYTSKCLPSEKRKLPRRASFPGHCDGAARVWSRDGMGFWEVGDSSDAPETTPKSRAMDTSKKAEEAMVLDLKRRKNALQDLSEFPAATVPPCDPGEEACENWPGGGTRPFSPGGQLEYKAGKAWRGRCTLTIVAVEQKVLQATRRKARSLLESQSSGFPWGRPVFPGSTGRTPCESTRAWKTSICELPSAPTPGEGDQALQLVIQSAKLRGVLVPRNTSQETLNAKAPPKERIREESLLPEPEGAQQAEGPHSAESLECKPGESEVPGALEKDLLASTLPTPAVTHRLRAGTQESGKRLSFFKVTSLRKGKPLAAGSQGLSAGGRTPGSSALEELNAESSVAAAGWDATPLHHRHRSASPGTAPQCANKDSAQPVAGWHEGTPGDLGNTRPSSESCSAKRLKITERKLRARLASAQKTFSNLFELKVIEKENATERPPESLKGEKEKSRPRQSSWRAFLKSKNVEAPGRPSLVSPFCPSPPVSSSCCEECTEDKESYVCRDHWIAPHSPAPLSSSSSVSPEPRRKSEPTIKCTAPEEGGGAFPSGTFPHKSWLQAPTGLGAQQAGISCTLPCTSACCLVCGNQGMPCRPLSPKPHSPRPGAQLTSLHYPGRTSAISMVSLGSYSEVDSCLESPGRPKTTKARTSLLLSLQTLNQGNQKEDSRRTSQCRCRLSTALSLRGFPGSENHVPWEEPPGEKPSCSHFHTEPAQKPLSTPEMVTWTFPSTSAEDAPREATVKPRRLSQHSHVSLDDLWLEKMQRKKPGKQVQIRKKMHVEIAHRDGVQCWRKMTVASPEPLHLPRRSQALSQSAPAGLNHTGWPKHIPDTAMPDGALDTAIRAEEAGSEEDLYEDLHSSSHHYSHPGGGGEQLAINELISDGSVVCAEALWDHVTMDDQELGFKAGDVIEVMDATNREWWWGRVTDGEGWFPANFVRVSPSLRCRGSRPC</sequence>
<feature type="compositionally biased region" description="Basic and acidic residues" evidence="6">
    <location>
        <begin position="928"/>
        <end position="944"/>
    </location>
</feature>
<dbReference type="Proteomes" id="UP000694906">
    <property type="component" value="Unplaced"/>
</dbReference>
<evidence type="ECO:0000313" key="8">
    <source>
        <dbReference type="Proteomes" id="UP000694906"/>
    </source>
</evidence>
<feature type="region of interest" description="Disordered" evidence="6">
    <location>
        <begin position="177"/>
        <end position="205"/>
    </location>
</feature>
<accession>A0AAX6R977</accession>
<feature type="compositionally biased region" description="Polar residues" evidence="6">
    <location>
        <begin position="189"/>
        <end position="198"/>
    </location>
</feature>
<feature type="region of interest" description="Disordered" evidence="6">
    <location>
        <begin position="537"/>
        <end position="556"/>
    </location>
</feature>
<feature type="compositionally biased region" description="Basic and acidic residues" evidence="6">
    <location>
        <begin position="451"/>
        <end position="463"/>
    </location>
</feature>
<evidence type="ECO:0000256" key="5">
    <source>
        <dbReference type="PROSITE-ProRule" id="PRU00192"/>
    </source>
</evidence>
<evidence type="ECO:0000259" key="7">
    <source>
        <dbReference type="PROSITE" id="PS50002"/>
    </source>
</evidence>
<gene>
    <name evidence="9" type="primary">Arhgef4</name>
</gene>
<dbReference type="SMART" id="SM00326">
    <property type="entry name" value="SH3"/>
    <property type="match status" value="1"/>
</dbReference>
<comment type="subcellular location">
    <subcellularLocation>
        <location evidence="1">Cytoplasm</location>
    </subcellularLocation>
</comment>
<feature type="region of interest" description="Disordered" evidence="6">
    <location>
        <begin position="1177"/>
        <end position="1206"/>
    </location>
</feature>
<evidence type="ECO:0000313" key="9">
    <source>
        <dbReference type="RefSeq" id="XP_021091975.1"/>
    </source>
</evidence>
<keyword evidence="4" id="KW-0344">Guanine-nucleotide releasing factor</keyword>
<keyword evidence="3" id="KW-0963">Cytoplasm</keyword>
<keyword evidence="2 5" id="KW-0728">SH3 domain</keyword>
<dbReference type="Pfam" id="PF00018">
    <property type="entry name" value="SH3_1"/>
    <property type="match status" value="1"/>
</dbReference>
<feature type="domain" description="SH3" evidence="7">
    <location>
        <begin position="1371"/>
        <end position="1430"/>
    </location>
</feature>